<dbReference type="CDD" id="cd01948">
    <property type="entry name" value="EAL"/>
    <property type="match status" value="1"/>
</dbReference>
<evidence type="ECO:0000259" key="2">
    <source>
        <dbReference type="PROSITE" id="PS50883"/>
    </source>
</evidence>
<dbReference type="SUPFAM" id="SSF55073">
    <property type="entry name" value="Nucleotide cyclase"/>
    <property type="match status" value="1"/>
</dbReference>
<dbReference type="Pfam" id="PF00563">
    <property type="entry name" value="EAL"/>
    <property type="match status" value="1"/>
</dbReference>
<feature type="domain" description="GGDEF" evidence="3">
    <location>
        <begin position="270"/>
        <end position="403"/>
    </location>
</feature>
<dbReference type="InterPro" id="IPR001633">
    <property type="entry name" value="EAL_dom"/>
</dbReference>
<evidence type="ECO:0000313" key="4">
    <source>
        <dbReference type="EMBL" id="NEV63866.1"/>
    </source>
</evidence>
<gene>
    <name evidence="4" type="ORF">G3446_18570</name>
</gene>
<dbReference type="Pfam" id="PF00990">
    <property type="entry name" value="GGDEF"/>
    <property type="match status" value="1"/>
</dbReference>
<feature type="domain" description="EAL" evidence="2">
    <location>
        <begin position="412"/>
        <end position="666"/>
    </location>
</feature>
<dbReference type="PANTHER" id="PTHR44757">
    <property type="entry name" value="DIGUANYLATE CYCLASE DGCP"/>
    <property type="match status" value="1"/>
</dbReference>
<protein>
    <submittedName>
        <fullName evidence="4">EAL domain-containing protein</fullName>
    </submittedName>
</protein>
<evidence type="ECO:0000256" key="1">
    <source>
        <dbReference type="ARBA" id="ARBA00001946"/>
    </source>
</evidence>
<dbReference type="Pfam" id="PF10114">
    <property type="entry name" value="PocR"/>
    <property type="match status" value="1"/>
</dbReference>
<dbReference type="InterPro" id="IPR052155">
    <property type="entry name" value="Biofilm_reg_signaling"/>
</dbReference>
<dbReference type="InterPro" id="IPR035919">
    <property type="entry name" value="EAL_sf"/>
</dbReference>
<keyword evidence="5" id="KW-1185">Reference proteome</keyword>
<dbReference type="GO" id="GO:0003824">
    <property type="term" value="F:catalytic activity"/>
    <property type="evidence" value="ECO:0007669"/>
    <property type="project" value="UniProtKB-ARBA"/>
</dbReference>
<dbReference type="NCBIfam" id="TIGR00254">
    <property type="entry name" value="GGDEF"/>
    <property type="match status" value="1"/>
</dbReference>
<dbReference type="InterPro" id="IPR029787">
    <property type="entry name" value="Nucleotide_cyclase"/>
</dbReference>
<evidence type="ECO:0000313" key="5">
    <source>
        <dbReference type="Proteomes" id="UP000483379"/>
    </source>
</evidence>
<dbReference type="CDD" id="cd01949">
    <property type="entry name" value="GGDEF"/>
    <property type="match status" value="1"/>
</dbReference>
<comment type="cofactor">
    <cofactor evidence="1">
        <name>Mg(2+)</name>
        <dbReference type="ChEBI" id="CHEBI:18420"/>
    </cofactor>
</comment>
<organism evidence="4 5">
    <name type="scientific">Thiorhodococcus minor</name>
    <dbReference type="NCBI Taxonomy" id="57489"/>
    <lineage>
        <taxon>Bacteria</taxon>
        <taxon>Pseudomonadati</taxon>
        <taxon>Pseudomonadota</taxon>
        <taxon>Gammaproteobacteria</taxon>
        <taxon>Chromatiales</taxon>
        <taxon>Chromatiaceae</taxon>
        <taxon>Thiorhodococcus</taxon>
    </lineage>
</organism>
<dbReference type="InterPro" id="IPR018771">
    <property type="entry name" value="PocR_dom"/>
</dbReference>
<dbReference type="SUPFAM" id="SSF141868">
    <property type="entry name" value="EAL domain-like"/>
    <property type="match status" value="1"/>
</dbReference>
<dbReference type="EMBL" id="JAAIJQ010000065">
    <property type="protein sequence ID" value="NEV63866.1"/>
    <property type="molecule type" value="Genomic_DNA"/>
</dbReference>
<name>A0A6M0K290_9GAMM</name>
<dbReference type="AlphaFoldDB" id="A0A6M0K290"/>
<dbReference type="PANTHER" id="PTHR44757:SF2">
    <property type="entry name" value="BIOFILM ARCHITECTURE MAINTENANCE PROTEIN MBAA"/>
    <property type="match status" value="1"/>
</dbReference>
<dbReference type="InterPro" id="IPR043128">
    <property type="entry name" value="Rev_trsase/Diguanyl_cyclase"/>
</dbReference>
<dbReference type="Proteomes" id="UP000483379">
    <property type="component" value="Unassembled WGS sequence"/>
</dbReference>
<dbReference type="RefSeq" id="WP_164454329.1">
    <property type="nucleotide sequence ID" value="NZ_JAAIJQ010000065.1"/>
</dbReference>
<dbReference type="InterPro" id="IPR000160">
    <property type="entry name" value="GGDEF_dom"/>
</dbReference>
<proteinExistence type="predicted"/>
<comment type="caution">
    <text evidence="4">The sequence shown here is derived from an EMBL/GenBank/DDBJ whole genome shotgun (WGS) entry which is preliminary data.</text>
</comment>
<dbReference type="Gene3D" id="3.30.70.270">
    <property type="match status" value="1"/>
</dbReference>
<dbReference type="FunFam" id="3.30.70.270:FF:000001">
    <property type="entry name" value="Diguanylate cyclase domain protein"/>
    <property type="match status" value="1"/>
</dbReference>
<dbReference type="PROSITE" id="PS50887">
    <property type="entry name" value="GGDEF"/>
    <property type="match status" value="1"/>
</dbReference>
<sequence>MSGEEPRRLTGGYPSVEGVLPAGPTVGGASPALRLPLYGAPDVSLDALPEDLRLDDIFDLEETQRIQDAFALAMGVASIITYPDGRPFTRPSNFSRLCADIIRKTERGLHNCMRSDALLGRVDTEGPIVQPCLSGGLIDGGTSIVVGGRHVGNWLIGQVLSGPVDTARMLAYAREIGADEDAYREALAEVTRMPADQFDRIASALFEIARQLSSTGIKNLLLARKVEQLHAAEQQLKRLALYDALTELPNRTLAIDRLQQSIAQAARSGVSVGVLFIDLDRFKQVNDVHGHSVGDSLLREAARRLTGCCRTGDTIARLGGDEFLLLLPALREAEAAQGIAAKIVERLAQPFMIAGQRHWVTASVGIALYPDDGESSERLLMCADTAMYSAKESGRNGFQRFRAVMSRRALRQLSLMEALPQAIERGELFLEYQPIHEIGGSMPVGLEALLRWHSPELGSCEPAELVPIAEEAGLMGLVDRFVLEQACGAAVRWVGASGAAPFLAVNLSTASLGRDAFVDTLADILSRAGLAPARLAIELYEADLATPTQAQLKTLEALSELGVSILIDHYGVGTAGLHKLKHAPVSSLKIDRALVQGLAKDSVDGALVCAIVRLGEKLGLKVIGEGVETQAQADGLCDCGCRLIQGRLISAPLGERDLLAYLRRAAAEG</sequence>
<evidence type="ECO:0000259" key="3">
    <source>
        <dbReference type="PROSITE" id="PS50887"/>
    </source>
</evidence>
<accession>A0A6M0K290</accession>
<dbReference type="SMART" id="SM00052">
    <property type="entry name" value="EAL"/>
    <property type="match status" value="1"/>
</dbReference>
<dbReference type="SMART" id="SM00267">
    <property type="entry name" value="GGDEF"/>
    <property type="match status" value="1"/>
</dbReference>
<reference evidence="4 5" key="1">
    <citation type="submission" date="2020-02" db="EMBL/GenBank/DDBJ databases">
        <title>Genome sequences of Thiorhodococcus mannitoliphagus and Thiorhodococcus minor, purple sulfur photosynthetic bacteria in the gammaproteobacterial family, Chromatiaceae.</title>
        <authorList>
            <person name="Aviles F.A."/>
            <person name="Meyer T.E."/>
            <person name="Kyndt J.A."/>
        </authorList>
    </citation>
    <scope>NUCLEOTIDE SEQUENCE [LARGE SCALE GENOMIC DNA]</scope>
    <source>
        <strain evidence="4 5">DSM 11518</strain>
    </source>
</reference>
<dbReference type="Gene3D" id="3.20.20.450">
    <property type="entry name" value="EAL domain"/>
    <property type="match status" value="1"/>
</dbReference>
<dbReference type="PROSITE" id="PS50883">
    <property type="entry name" value="EAL"/>
    <property type="match status" value="1"/>
</dbReference>